<keyword evidence="7" id="KW-1185">Reference proteome</keyword>
<evidence type="ECO:0000256" key="5">
    <source>
        <dbReference type="PIRSR" id="PIRSR601486-1"/>
    </source>
</evidence>
<organism evidence="6 7">
    <name type="scientific">Methylophaga lonarensis MPL</name>
    <dbReference type="NCBI Taxonomy" id="1286106"/>
    <lineage>
        <taxon>Bacteria</taxon>
        <taxon>Pseudomonadati</taxon>
        <taxon>Pseudomonadota</taxon>
        <taxon>Gammaproteobacteria</taxon>
        <taxon>Thiotrichales</taxon>
        <taxon>Piscirickettsiaceae</taxon>
        <taxon>Methylophaga</taxon>
    </lineage>
</organism>
<keyword evidence="2 5" id="KW-0349">Heme</keyword>
<dbReference type="CDD" id="cd00454">
    <property type="entry name" value="TrHb1_N"/>
    <property type="match status" value="1"/>
</dbReference>
<feature type="binding site" description="distal binding residue" evidence="5">
    <location>
        <position position="91"/>
    </location>
    <ligand>
        <name>heme</name>
        <dbReference type="ChEBI" id="CHEBI:30413"/>
    </ligand>
    <ligandPart>
        <name>Fe</name>
        <dbReference type="ChEBI" id="CHEBI:18248"/>
    </ligandPart>
</feature>
<protein>
    <submittedName>
        <fullName evidence="6">Cyanoglobin, Hemoglobin-like protein HbN</fullName>
    </submittedName>
</protein>
<dbReference type="InterPro" id="IPR001486">
    <property type="entry name" value="Hemoglobin_trunc"/>
</dbReference>
<gene>
    <name evidence="6" type="ORF">MPL1_06627</name>
</gene>
<dbReference type="EMBL" id="APHR01000032">
    <property type="protein sequence ID" value="EMR13156.1"/>
    <property type="molecule type" value="Genomic_DNA"/>
</dbReference>
<evidence type="ECO:0000256" key="4">
    <source>
        <dbReference type="ARBA" id="ARBA00023004"/>
    </source>
</evidence>
<dbReference type="PATRIC" id="fig|1286106.3.peg.1332"/>
<keyword evidence="3 5" id="KW-0479">Metal-binding</keyword>
<accession>M7P0Z0</accession>
<proteinExistence type="predicted"/>
<dbReference type="PROSITE" id="PS51257">
    <property type="entry name" value="PROKAR_LIPOPROTEIN"/>
    <property type="match status" value="1"/>
</dbReference>
<name>M7P0Z0_9GAMM</name>
<dbReference type="SUPFAM" id="SSF46458">
    <property type="entry name" value="Globin-like"/>
    <property type="match status" value="1"/>
</dbReference>
<comment type="caution">
    <text evidence="6">The sequence shown here is derived from an EMBL/GenBank/DDBJ whole genome shotgun (WGS) entry which is preliminary data.</text>
</comment>
<reference evidence="6 7" key="1">
    <citation type="journal article" date="2013" name="Genome Announc.">
        <title>Draft Genome Sequence of Methylophaga lonarensis MPLT, a Haloalkaliphilic (Non-Methane-Utilizing) Methylotroph.</title>
        <authorList>
            <person name="Shetty S.A."/>
            <person name="Marathe N.P."/>
            <person name="Munot H."/>
            <person name="Antony C.P."/>
            <person name="Dhotre D.P."/>
            <person name="Murrell J.C."/>
            <person name="Shouche Y.S."/>
        </authorList>
    </citation>
    <scope>NUCLEOTIDE SEQUENCE [LARGE SCALE GENOMIC DNA]</scope>
    <source>
        <strain evidence="6 7">MPL</strain>
    </source>
</reference>
<dbReference type="AlphaFoldDB" id="M7P0Z0"/>
<evidence type="ECO:0000313" key="7">
    <source>
        <dbReference type="Proteomes" id="UP000012019"/>
    </source>
</evidence>
<dbReference type="Proteomes" id="UP000012019">
    <property type="component" value="Unassembled WGS sequence"/>
</dbReference>
<evidence type="ECO:0000256" key="1">
    <source>
        <dbReference type="ARBA" id="ARBA00022448"/>
    </source>
</evidence>
<evidence type="ECO:0000256" key="2">
    <source>
        <dbReference type="ARBA" id="ARBA00022617"/>
    </source>
</evidence>
<dbReference type="OrthoDB" id="9795814at2"/>
<keyword evidence="1" id="KW-0813">Transport</keyword>
<dbReference type="eggNOG" id="COG2346">
    <property type="taxonomic scope" value="Bacteria"/>
</dbReference>
<dbReference type="InterPro" id="IPR009050">
    <property type="entry name" value="Globin-like_sf"/>
</dbReference>
<dbReference type="Pfam" id="PF01152">
    <property type="entry name" value="Bac_globin"/>
    <property type="match status" value="1"/>
</dbReference>
<dbReference type="GO" id="GO:0020037">
    <property type="term" value="F:heme binding"/>
    <property type="evidence" value="ECO:0007669"/>
    <property type="project" value="InterPro"/>
</dbReference>
<dbReference type="STRING" id="1286106.MPL1_06627"/>
<dbReference type="RefSeq" id="WP_009726321.1">
    <property type="nucleotide sequence ID" value="NZ_APHR01000032.1"/>
</dbReference>
<dbReference type="InterPro" id="IPR012292">
    <property type="entry name" value="Globin/Proto"/>
</dbReference>
<dbReference type="GO" id="GO:0046872">
    <property type="term" value="F:metal ion binding"/>
    <property type="evidence" value="ECO:0007669"/>
    <property type="project" value="UniProtKB-KW"/>
</dbReference>
<dbReference type="Gene3D" id="1.10.490.10">
    <property type="entry name" value="Globins"/>
    <property type="match status" value="1"/>
</dbReference>
<sequence>MNKLLFTTVLLVVSACSHHNSNASLYQQLGEQEGIEAIVEAFINQIGNDERIFAYFADTHVSRFRDKLILHFCDISDGPCVYDGDNMVDIHTGMNITEGDFNHTVDLLIAAMNEVGVSHRVQNRLLARLAPLRDEMIYI</sequence>
<evidence type="ECO:0000313" key="6">
    <source>
        <dbReference type="EMBL" id="EMR13156.1"/>
    </source>
</evidence>
<dbReference type="GO" id="GO:0019825">
    <property type="term" value="F:oxygen binding"/>
    <property type="evidence" value="ECO:0007669"/>
    <property type="project" value="InterPro"/>
</dbReference>
<keyword evidence="4 5" id="KW-0408">Iron</keyword>
<evidence type="ECO:0000256" key="3">
    <source>
        <dbReference type="ARBA" id="ARBA00022723"/>
    </source>
</evidence>